<reference evidence="2" key="1">
    <citation type="submission" date="2015-08" db="EMBL/GenBank/DDBJ databases">
        <title>Complete DNA Sequence of Pseudomonas syringae pv. actinidiae, the Causal Agent of Kiwifruit Canker Disease.</title>
        <authorList>
            <person name="Rikkerink E.H.A."/>
            <person name="Fineran P.C."/>
        </authorList>
    </citation>
    <scope>NUCLEOTIDE SEQUENCE</scope>
    <source>
        <strain evidence="2">DSM 13666</strain>
    </source>
</reference>
<proteinExistence type="predicted"/>
<evidence type="ECO:0000259" key="1">
    <source>
        <dbReference type="Pfam" id="PF08281"/>
    </source>
</evidence>
<dbReference type="AlphaFoldDB" id="A0A0M0KNE1"/>
<dbReference type="GO" id="GO:0016987">
    <property type="term" value="F:sigma factor activity"/>
    <property type="evidence" value="ECO:0007669"/>
    <property type="project" value="InterPro"/>
</dbReference>
<dbReference type="InterPro" id="IPR013249">
    <property type="entry name" value="RNA_pol_sigma70_r4_t2"/>
</dbReference>
<dbReference type="InterPro" id="IPR013324">
    <property type="entry name" value="RNA_pol_sigma_r3/r4-like"/>
</dbReference>
<dbReference type="GO" id="GO:0003677">
    <property type="term" value="F:DNA binding"/>
    <property type="evidence" value="ECO:0007669"/>
    <property type="project" value="InterPro"/>
</dbReference>
<accession>A0A0M0KNE1</accession>
<comment type="caution">
    <text evidence="2">The sequence shown here is derived from an EMBL/GenBank/DDBJ whole genome shotgun (WGS) entry which is preliminary data.</text>
</comment>
<name>A0A0M0KNE1_ALKHA</name>
<feature type="domain" description="RNA polymerase sigma factor 70 region 4 type 2" evidence="1">
    <location>
        <begin position="103"/>
        <end position="151"/>
    </location>
</feature>
<sequence length="167" mass="19551">MQELIQEYTETLHDVEKMREKAAEDDKSIWGSMASDLRFTIQWMKTGRQPGNRRGVERLAAYQKEKSFDPLEMQKFFRSTCNSYSWTEDGNQENAITEWDKTRIEDALSVLTDREKEVYLMSRGQMLSYDDIAKLLCVSKSTIQTTIERAEHKIRQQIAQSLFSFTG</sequence>
<protein>
    <recommendedName>
        <fullName evidence="1">RNA polymerase sigma factor 70 region 4 type 2 domain-containing protein</fullName>
    </recommendedName>
</protein>
<dbReference type="CDD" id="cd06171">
    <property type="entry name" value="Sigma70_r4"/>
    <property type="match status" value="1"/>
</dbReference>
<dbReference type="Pfam" id="PF08281">
    <property type="entry name" value="Sigma70_r4_2"/>
    <property type="match status" value="1"/>
</dbReference>
<dbReference type="GO" id="GO:0006352">
    <property type="term" value="P:DNA-templated transcription initiation"/>
    <property type="evidence" value="ECO:0007669"/>
    <property type="project" value="InterPro"/>
</dbReference>
<dbReference type="NCBIfam" id="NF005385">
    <property type="entry name" value="PRK06930.1"/>
    <property type="match status" value="1"/>
</dbReference>
<dbReference type="NCBIfam" id="TIGR02937">
    <property type="entry name" value="sigma70-ECF"/>
    <property type="match status" value="1"/>
</dbReference>
<dbReference type="InterPro" id="IPR014284">
    <property type="entry name" value="RNA_pol_sigma-70_dom"/>
</dbReference>
<dbReference type="PATRIC" id="fig|136160.3.peg.3341"/>
<dbReference type="InterPro" id="IPR036388">
    <property type="entry name" value="WH-like_DNA-bd_sf"/>
</dbReference>
<gene>
    <name evidence="2" type="ORF">AMD02_14390</name>
</gene>
<organism evidence="2">
    <name type="scientific">Halalkalibacterium halodurans</name>
    <name type="common">Bacillus halodurans</name>
    <dbReference type="NCBI Taxonomy" id="86665"/>
    <lineage>
        <taxon>Bacteria</taxon>
        <taxon>Bacillati</taxon>
        <taxon>Bacillota</taxon>
        <taxon>Bacilli</taxon>
        <taxon>Bacillales</taxon>
        <taxon>Bacillaceae</taxon>
        <taxon>Halalkalibacterium (ex Joshi et al. 2022)</taxon>
    </lineage>
</organism>
<evidence type="ECO:0000313" key="2">
    <source>
        <dbReference type="EMBL" id="KOO39903.1"/>
    </source>
</evidence>
<dbReference type="Gene3D" id="1.10.10.10">
    <property type="entry name" value="Winged helix-like DNA-binding domain superfamily/Winged helix DNA-binding domain"/>
    <property type="match status" value="1"/>
</dbReference>
<dbReference type="EMBL" id="LILD01000001">
    <property type="protein sequence ID" value="KOO39903.1"/>
    <property type="molecule type" value="Genomic_DNA"/>
</dbReference>
<dbReference type="SUPFAM" id="SSF88659">
    <property type="entry name" value="Sigma3 and sigma4 domains of RNA polymerase sigma factors"/>
    <property type="match status" value="1"/>
</dbReference>